<organism evidence="2 3">
    <name type="scientific">Dorcoceras hygrometricum</name>
    <dbReference type="NCBI Taxonomy" id="472368"/>
    <lineage>
        <taxon>Eukaryota</taxon>
        <taxon>Viridiplantae</taxon>
        <taxon>Streptophyta</taxon>
        <taxon>Embryophyta</taxon>
        <taxon>Tracheophyta</taxon>
        <taxon>Spermatophyta</taxon>
        <taxon>Magnoliopsida</taxon>
        <taxon>eudicotyledons</taxon>
        <taxon>Gunneridae</taxon>
        <taxon>Pentapetalae</taxon>
        <taxon>asterids</taxon>
        <taxon>lamiids</taxon>
        <taxon>Lamiales</taxon>
        <taxon>Gesneriaceae</taxon>
        <taxon>Didymocarpoideae</taxon>
        <taxon>Trichosporeae</taxon>
        <taxon>Loxocarpinae</taxon>
        <taxon>Dorcoceras</taxon>
    </lineage>
</organism>
<evidence type="ECO:0000313" key="3">
    <source>
        <dbReference type="Proteomes" id="UP000250235"/>
    </source>
</evidence>
<keyword evidence="3" id="KW-1185">Reference proteome</keyword>
<dbReference type="EMBL" id="KV015619">
    <property type="protein sequence ID" value="KZV20542.1"/>
    <property type="molecule type" value="Genomic_DNA"/>
</dbReference>
<feature type="compositionally biased region" description="Basic and acidic residues" evidence="1">
    <location>
        <begin position="114"/>
        <end position="137"/>
    </location>
</feature>
<gene>
    <name evidence="2" type="ORF">F511_32044</name>
</gene>
<evidence type="ECO:0000313" key="2">
    <source>
        <dbReference type="EMBL" id="KZV20542.1"/>
    </source>
</evidence>
<accession>A0A2Z7AHI7</accession>
<feature type="region of interest" description="Disordered" evidence="1">
    <location>
        <begin position="76"/>
        <end position="184"/>
    </location>
</feature>
<evidence type="ECO:0000256" key="1">
    <source>
        <dbReference type="SAM" id="MobiDB-lite"/>
    </source>
</evidence>
<reference evidence="2 3" key="1">
    <citation type="journal article" date="2015" name="Proc. Natl. Acad. Sci. U.S.A.">
        <title>The resurrection genome of Boea hygrometrica: A blueprint for survival of dehydration.</title>
        <authorList>
            <person name="Xiao L."/>
            <person name="Yang G."/>
            <person name="Zhang L."/>
            <person name="Yang X."/>
            <person name="Zhao S."/>
            <person name="Ji Z."/>
            <person name="Zhou Q."/>
            <person name="Hu M."/>
            <person name="Wang Y."/>
            <person name="Chen M."/>
            <person name="Xu Y."/>
            <person name="Jin H."/>
            <person name="Xiao X."/>
            <person name="Hu G."/>
            <person name="Bao F."/>
            <person name="Hu Y."/>
            <person name="Wan P."/>
            <person name="Li L."/>
            <person name="Deng X."/>
            <person name="Kuang T."/>
            <person name="Xiang C."/>
            <person name="Zhu J.K."/>
            <person name="Oliver M.J."/>
            <person name="He Y."/>
        </authorList>
    </citation>
    <scope>NUCLEOTIDE SEQUENCE [LARGE SCALE GENOMIC DNA]</scope>
    <source>
        <strain evidence="3">cv. XS01</strain>
    </source>
</reference>
<sequence>MKMEFRLLHDIVAKALCEKARSFDMVTSEKFDLMVAISAGLKADLGESVKLHPQKALTSKSVLTYVKKNLKVIPAGESSKQTEDTASDTEGGESHIAQPVGKETRAVEKKKKNQEKGKKLAELINHLKETGDAKKGEGGGQGSGYSGPREGPRRQGEGPSSTRGKGPSHRRGEGSSSYKISRWF</sequence>
<dbReference type="AlphaFoldDB" id="A0A2Z7AHI7"/>
<dbReference type="Proteomes" id="UP000250235">
    <property type="component" value="Unassembled WGS sequence"/>
</dbReference>
<protein>
    <submittedName>
        <fullName evidence="2">Uncharacterized protein</fullName>
    </submittedName>
</protein>
<proteinExistence type="predicted"/>
<name>A0A2Z7AHI7_9LAMI</name>
<feature type="compositionally biased region" description="Polar residues" evidence="1">
    <location>
        <begin position="174"/>
        <end position="184"/>
    </location>
</feature>